<gene>
    <name evidence="1" type="ORF">SDC9_69807</name>
</gene>
<evidence type="ECO:0008006" key="2">
    <source>
        <dbReference type="Google" id="ProtNLM"/>
    </source>
</evidence>
<evidence type="ECO:0000313" key="1">
    <source>
        <dbReference type="EMBL" id="MPM23336.1"/>
    </source>
</evidence>
<dbReference type="AlphaFoldDB" id="A0A644Y470"/>
<dbReference type="InterPro" id="IPR036676">
    <property type="entry name" value="PurM-like_C_sf"/>
</dbReference>
<proteinExistence type="predicted"/>
<comment type="caution">
    <text evidence="1">The sequence shown here is derived from an EMBL/GenBank/DDBJ whole genome shotgun (WGS) entry which is preliminary data.</text>
</comment>
<dbReference type="SUPFAM" id="SSF56042">
    <property type="entry name" value="PurM C-terminal domain-like"/>
    <property type="match status" value="1"/>
</dbReference>
<name>A0A644Y470_9ZZZZ</name>
<organism evidence="1">
    <name type="scientific">bioreactor metagenome</name>
    <dbReference type="NCBI Taxonomy" id="1076179"/>
    <lineage>
        <taxon>unclassified sequences</taxon>
        <taxon>metagenomes</taxon>
        <taxon>ecological metagenomes</taxon>
    </lineage>
</organism>
<reference evidence="1" key="1">
    <citation type="submission" date="2019-08" db="EMBL/GenBank/DDBJ databases">
        <authorList>
            <person name="Kucharzyk K."/>
            <person name="Murdoch R.W."/>
            <person name="Higgins S."/>
            <person name="Loffler F."/>
        </authorList>
    </citation>
    <scope>NUCLEOTIDE SEQUENCE</scope>
</reference>
<sequence length="60" mass="6823">MGVGLVLVVDKNEAQDVVSYINNNNLQNEVEIEEKYTELMKDKAYIIGEVVDDHEGVVLW</sequence>
<dbReference type="EMBL" id="VSSQ01004005">
    <property type="protein sequence ID" value="MPM23336.1"/>
    <property type="molecule type" value="Genomic_DNA"/>
</dbReference>
<protein>
    <recommendedName>
        <fullName evidence="2">Phosphoribosylformylglycinamidine cyclo-ligase</fullName>
    </recommendedName>
</protein>
<accession>A0A644Y470</accession>